<evidence type="ECO:0000313" key="1">
    <source>
        <dbReference type="EMBL" id="KNZ68172.1"/>
    </source>
</evidence>
<name>A0A0L6VXW2_9FIRM</name>
<reference evidence="2" key="1">
    <citation type="submission" date="2015-07" db="EMBL/GenBank/DDBJ databases">
        <title>Complete Genome of Thermincola ferriacetica strain Z-0001T.</title>
        <authorList>
            <person name="Lusk B."/>
            <person name="Badalamenti J.P."/>
            <person name="Parameswaran P."/>
            <person name="Bond D.R."/>
            <person name="Torres C.I."/>
        </authorList>
    </citation>
    <scope>NUCLEOTIDE SEQUENCE [LARGE SCALE GENOMIC DNA]</scope>
    <source>
        <strain evidence="2">Z-0001</strain>
    </source>
</reference>
<dbReference type="AlphaFoldDB" id="A0A0L6VXW2"/>
<accession>A0A0L6VXW2</accession>
<sequence length="122" mass="13895">MEWLAKTRTVKITVNNGYTIPEGTDVIVEIDPPDNNPNKVDINLTVTLGKELEPQFNDVYKILASKFGPGPAKEVTEYIRQKKDEWSEVPAKWWIFNDQKVYVASNSGDFVIQITVWQPGVK</sequence>
<organism evidence="1 2">
    <name type="scientific">Thermincola ferriacetica</name>
    <dbReference type="NCBI Taxonomy" id="281456"/>
    <lineage>
        <taxon>Bacteria</taxon>
        <taxon>Bacillati</taxon>
        <taxon>Bacillota</taxon>
        <taxon>Clostridia</taxon>
        <taxon>Eubacteriales</taxon>
        <taxon>Thermincolaceae</taxon>
        <taxon>Thermincola</taxon>
    </lineage>
</organism>
<protein>
    <submittedName>
        <fullName evidence="1">Copper amine oxidase domain-containing protein</fullName>
    </submittedName>
</protein>
<dbReference type="EMBL" id="LGTE01000053">
    <property type="protein sequence ID" value="KNZ68172.1"/>
    <property type="molecule type" value="Genomic_DNA"/>
</dbReference>
<evidence type="ECO:0000313" key="2">
    <source>
        <dbReference type="Proteomes" id="UP000037175"/>
    </source>
</evidence>
<keyword evidence="2" id="KW-1185">Reference proteome</keyword>
<gene>
    <name evidence="1" type="ORF">Tfer_3294</name>
</gene>
<comment type="caution">
    <text evidence="1">The sequence shown here is derived from an EMBL/GenBank/DDBJ whole genome shotgun (WGS) entry which is preliminary data.</text>
</comment>
<dbReference type="Proteomes" id="UP000037175">
    <property type="component" value="Unassembled WGS sequence"/>
</dbReference>
<proteinExistence type="predicted"/>